<dbReference type="AlphaFoldDB" id="A0A6M3LKU7"/>
<proteinExistence type="predicted"/>
<name>A0A6M3LKU7_9ZZZZ</name>
<dbReference type="InterPro" id="IPR036443">
    <property type="entry name" value="Znf_RanBP2_sf"/>
</dbReference>
<gene>
    <name evidence="1" type="ORF">MM415B05603_0005</name>
</gene>
<organism evidence="1">
    <name type="scientific">viral metagenome</name>
    <dbReference type="NCBI Taxonomy" id="1070528"/>
    <lineage>
        <taxon>unclassified sequences</taxon>
        <taxon>metagenomes</taxon>
        <taxon>organismal metagenomes</taxon>
    </lineage>
</organism>
<sequence length="66" mass="7304">MKAEIWAYEDAGGNGFSDTPNVNATRYIRADLMSEHDWNCGCGHWNGANLSHCADCGRKPNEGYPK</sequence>
<dbReference type="EMBL" id="MT143290">
    <property type="protein sequence ID" value="QJA95153.1"/>
    <property type="molecule type" value="Genomic_DNA"/>
</dbReference>
<protein>
    <recommendedName>
        <fullName evidence="2">RanBP2-type domain-containing protein</fullName>
    </recommendedName>
</protein>
<evidence type="ECO:0000313" key="1">
    <source>
        <dbReference type="EMBL" id="QJA95153.1"/>
    </source>
</evidence>
<dbReference type="SUPFAM" id="SSF90209">
    <property type="entry name" value="Ran binding protein zinc finger-like"/>
    <property type="match status" value="1"/>
</dbReference>
<reference evidence="1" key="1">
    <citation type="submission" date="2020-03" db="EMBL/GenBank/DDBJ databases">
        <title>The deep terrestrial virosphere.</title>
        <authorList>
            <person name="Holmfeldt K."/>
            <person name="Nilsson E."/>
            <person name="Simone D."/>
            <person name="Lopez-Fernandez M."/>
            <person name="Wu X."/>
            <person name="de Brujin I."/>
            <person name="Lundin D."/>
            <person name="Andersson A."/>
            <person name="Bertilsson S."/>
            <person name="Dopson M."/>
        </authorList>
    </citation>
    <scope>NUCLEOTIDE SEQUENCE</scope>
    <source>
        <strain evidence="1">MM415B05603</strain>
    </source>
</reference>
<accession>A0A6M3LKU7</accession>
<evidence type="ECO:0008006" key="2">
    <source>
        <dbReference type="Google" id="ProtNLM"/>
    </source>
</evidence>